<sequence length="516" mass="54012">MAINSFKPGSVSAQRSSSLFVNMRAELNTLMQQISTGKLSDTYGGLGFDRRTSLDFRAQLSTIAGYKTSIQDGDLRLKLMNQSLERIAKITREAKTDVPPGNFTPAPDGRTLGQKQAEERLREAIDLLNTGANGRYLFSGKAADVKPVESFDLMMNGDGARAGLKALMDERKRADRGALDGSGRYLGRLALSRAGTTVNLGETVAGLPFGFKISGATSSNTTAMPVTGPGGSPTTVSFDVAAQPKDGDKVSVLLTLPDGTQETIELVARMTPNPSSTEKAFIIGATPADTATNLEAALGSAVDQKARTALAASSSIVASKNFFAGTLDNPPKRIAGAPESAVTTVPGTTADTVVWYKGTSQPSGGGVDSLAARASSVLRIDSSQVAAIGAQANEDGIAHALAHFAVLAAETFPASETTAAARYDAVAERIRTNLDYPGGTQRVEDIIVELANAGTAMKAATERHKTTEGFLNSVVDGVENISQEQVAASILALQTRLQATYQTTAILSKLTLTNYL</sequence>
<dbReference type="InterPro" id="IPR001492">
    <property type="entry name" value="Flagellin"/>
</dbReference>
<protein>
    <submittedName>
        <fullName evidence="1">Flagellar biosynthesis protein FlgL</fullName>
    </submittedName>
</protein>
<dbReference type="SUPFAM" id="SSF64518">
    <property type="entry name" value="Phase 1 flagellin"/>
    <property type="match status" value="1"/>
</dbReference>
<name>A0ABT7AGK9_9HYPH</name>
<dbReference type="Gene3D" id="1.20.1330.10">
    <property type="entry name" value="f41 fragment of flagellin, N-terminal domain"/>
    <property type="match status" value="1"/>
</dbReference>
<accession>A0ABT7AGK9</accession>
<evidence type="ECO:0000313" key="1">
    <source>
        <dbReference type="EMBL" id="MDJ1158468.1"/>
    </source>
</evidence>
<evidence type="ECO:0000313" key="2">
    <source>
        <dbReference type="Proteomes" id="UP001321492"/>
    </source>
</evidence>
<dbReference type="EMBL" id="JASJEV010000005">
    <property type="protein sequence ID" value="MDJ1158468.1"/>
    <property type="molecule type" value="Genomic_DNA"/>
</dbReference>
<reference evidence="1 2" key="1">
    <citation type="submission" date="2023-05" db="EMBL/GenBank/DDBJ databases">
        <title>Chelatococcus sp. nov., a moderately thermophilic bacterium isolated from hot spring microbial mat.</title>
        <authorList>
            <person name="Hu C.-J."/>
            <person name="Li W.-J."/>
        </authorList>
    </citation>
    <scope>NUCLEOTIDE SEQUENCE [LARGE SCALE GENOMIC DNA]</scope>
    <source>
        <strain evidence="1 2">SYSU G07232</strain>
    </source>
</reference>
<proteinExistence type="predicted"/>
<keyword evidence="1" id="KW-0282">Flagellum</keyword>
<gene>
    <name evidence="1" type="ORF">QNA08_09500</name>
</gene>
<dbReference type="PANTHER" id="PTHR42792">
    <property type="entry name" value="FLAGELLIN"/>
    <property type="match status" value="1"/>
</dbReference>
<dbReference type="PANTHER" id="PTHR42792:SF1">
    <property type="entry name" value="FLAGELLAR HOOK-ASSOCIATED PROTEIN 3"/>
    <property type="match status" value="1"/>
</dbReference>
<dbReference type="Proteomes" id="UP001321492">
    <property type="component" value="Unassembled WGS sequence"/>
</dbReference>
<keyword evidence="2" id="KW-1185">Reference proteome</keyword>
<keyword evidence="1" id="KW-0966">Cell projection</keyword>
<dbReference type="RefSeq" id="WP_283740463.1">
    <property type="nucleotide sequence ID" value="NZ_JASJEV010000005.1"/>
</dbReference>
<organism evidence="1 2">
    <name type="scientific">Chelatococcus albus</name>
    <dbReference type="NCBI Taxonomy" id="3047466"/>
    <lineage>
        <taxon>Bacteria</taxon>
        <taxon>Pseudomonadati</taxon>
        <taxon>Pseudomonadota</taxon>
        <taxon>Alphaproteobacteria</taxon>
        <taxon>Hyphomicrobiales</taxon>
        <taxon>Chelatococcaceae</taxon>
        <taxon>Chelatococcus</taxon>
    </lineage>
</organism>
<keyword evidence="1" id="KW-0969">Cilium</keyword>
<comment type="caution">
    <text evidence="1">The sequence shown here is derived from an EMBL/GenBank/DDBJ whole genome shotgun (WGS) entry which is preliminary data.</text>
</comment>